<name>A0A8J6HJJ8_TENMO</name>
<evidence type="ECO:0000313" key="1">
    <source>
        <dbReference type="EMBL" id="KAH0814773.1"/>
    </source>
</evidence>
<keyword evidence="2" id="KW-1185">Reference proteome</keyword>
<proteinExistence type="predicted"/>
<evidence type="ECO:0000313" key="2">
    <source>
        <dbReference type="Proteomes" id="UP000719412"/>
    </source>
</evidence>
<protein>
    <submittedName>
        <fullName evidence="1">Uncharacterized protein</fullName>
    </submittedName>
</protein>
<gene>
    <name evidence="1" type="ORF">GEV33_008018</name>
</gene>
<sequence>MYKKGKQNTNADALSRTVINAIENDDTSSVIANVGDTTQMIDEYLKNEHLTPVSENPSYMDSPIRLLTDDTTSNITKPTSSTTLGGTSLAEVRLTTWGQFTTWKRKTRAHQGGRPSYPPLVDGICFINCCLNSGVSEDSSQGHCTHNVLAVAGLWTSTEPRNITSHFKHYIPDIDVTIDESNRGSTTRKAGTEMETLELSHTNLEELGSSSNELKTINNALQKEPSKPLVEEHFSPSNMLLHL</sequence>
<accession>A0A8J6HJJ8</accession>
<reference evidence="1" key="1">
    <citation type="journal article" date="2020" name="J Insects Food Feed">
        <title>The yellow mealworm (Tenebrio molitor) genome: a resource for the emerging insects as food and feed industry.</title>
        <authorList>
            <person name="Eriksson T."/>
            <person name="Andere A."/>
            <person name="Kelstrup H."/>
            <person name="Emery V."/>
            <person name="Picard C."/>
        </authorList>
    </citation>
    <scope>NUCLEOTIDE SEQUENCE</scope>
    <source>
        <strain evidence="1">Stoneville</strain>
        <tissue evidence="1">Whole head</tissue>
    </source>
</reference>
<dbReference type="Proteomes" id="UP000719412">
    <property type="component" value="Unassembled WGS sequence"/>
</dbReference>
<dbReference type="EMBL" id="JABDTM020023945">
    <property type="protein sequence ID" value="KAH0814773.1"/>
    <property type="molecule type" value="Genomic_DNA"/>
</dbReference>
<reference evidence="1" key="2">
    <citation type="submission" date="2021-08" db="EMBL/GenBank/DDBJ databases">
        <authorList>
            <person name="Eriksson T."/>
        </authorList>
    </citation>
    <scope>NUCLEOTIDE SEQUENCE</scope>
    <source>
        <strain evidence="1">Stoneville</strain>
        <tissue evidence="1">Whole head</tissue>
    </source>
</reference>
<organism evidence="1 2">
    <name type="scientific">Tenebrio molitor</name>
    <name type="common">Yellow mealworm beetle</name>
    <dbReference type="NCBI Taxonomy" id="7067"/>
    <lineage>
        <taxon>Eukaryota</taxon>
        <taxon>Metazoa</taxon>
        <taxon>Ecdysozoa</taxon>
        <taxon>Arthropoda</taxon>
        <taxon>Hexapoda</taxon>
        <taxon>Insecta</taxon>
        <taxon>Pterygota</taxon>
        <taxon>Neoptera</taxon>
        <taxon>Endopterygota</taxon>
        <taxon>Coleoptera</taxon>
        <taxon>Polyphaga</taxon>
        <taxon>Cucujiformia</taxon>
        <taxon>Tenebrionidae</taxon>
        <taxon>Tenebrio</taxon>
    </lineage>
</organism>
<comment type="caution">
    <text evidence="1">The sequence shown here is derived from an EMBL/GenBank/DDBJ whole genome shotgun (WGS) entry which is preliminary data.</text>
</comment>
<dbReference type="AlphaFoldDB" id="A0A8J6HJJ8"/>